<evidence type="ECO:0000313" key="3">
    <source>
        <dbReference type="Proteomes" id="UP000823775"/>
    </source>
</evidence>
<dbReference type="Proteomes" id="UP000823775">
    <property type="component" value="Unassembled WGS sequence"/>
</dbReference>
<sequence>MQIFLCHQGLNHEFDPGNYNGDCDMPDSYDDGYEGEHGYPEPRDADDSDDEDPWKPLTPHEPDTLKGMNSRKRASLATEFPLARLHGNISSDINDIWEKKYCAMKKPGDSESPLFEKLRESLIRRENKDYNCLFGPTVNNEENEYDSGDNDFGQPHFDVPESADVNEDVTQHGEKFWSPR</sequence>
<gene>
    <name evidence="2" type="ORF">HAX54_004543</name>
</gene>
<dbReference type="EMBL" id="JACEIK010001211">
    <property type="protein sequence ID" value="MCD7467223.1"/>
    <property type="molecule type" value="Genomic_DNA"/>
</dbReference>
<feature type="compositionally biased region" description="Basic and acidic residues" evidence="1">
    <location>
        <begin position="34"/>
        <end position="45"/>
    </location>
</feature>
<accession>A0ABS8T8I1</accession>
<feature type="region of interest" description="Disordered" evidence="1">
    <location>
        <begin position="132"/>
        <end position="180"/>
    </location>
</feature>
<evidence type="ECO:0000256" key="1">
    <source>
        <dbReference type="SAM" id="MobiDB-lite"/>
    </source>
</evidence>
<reference evidence="2 3" key="1">
    <citation type="journal article" date="2021" name="BMC Genomics">
        <title>Datura genome reveals duplications of psychoactive alkaloid biosynthetic genes and high mutation rate following tissue culture.</title>
        <authorList>
            <person name="Rajewski A."/>
            <person name="Carter-House D."/>
            <person name="Stajich J."/>
            <person name="Litt A."/>
        </authorList>
    </citation>
    <scope>NUCLEOTIDE SEQUENCE [LARGE SCALE GENOMIC DNA]</scope>
    <source>
        <strain evidence="2">AR-01</strain>
    </source>
</reference>
<comment type="caution">
    <text evidence="2">The sequence shown here is derived from an EMBL/GenBank/DDBJ whole genome shotgun (WGS) entry which is preliminary data.</text>
</comment>
<dbReference type="InterPro" id="IPR031739">
    <property type="entry name" value="Ncaph2"/>
</dbReference>
<feature type="compositionally biased region" description="Acidic residues" evidence="1">
    <location>
        <begin position="24"/>
        <end position="33"/>
    </location>
</feature>
<evidence type="ECO:0000313" key="2">
    <source>
        <dbReference type="EMBL" id="MCD7467223.1"/>
    </source>
</evidence>
<dbReference type="PANTHER" id="PTHR14324:SF3">
    <property type="entry name" value="CONDENSIN-2 COMPLEX SUBUNIT H2"/>
    <property type="match status" value="1"/>
</dbReference>
<protein>
    <submittedName>
        <fullName evidence="2">Uncharacterized protein</fullName>
    </submittedName>
</protein>
<organism evidence="2 3">
    <name type="scientific">Datura stramonium</name>
    <name type="common">Jimsonweed</name>
    <name type="synonym">Common thornapple</name>
    <dbReference type="NCBI Taxonomy" id="4076"/>
    <lineage>
        <taxon>Eukaryota</taxon>
        <taxon>Viridiplantae</taxon>
        <taxon>Streptophyta</taxon>
        <taxon>Embryophyta</taxon>
        <taxon>Tracheophyta</taxon>
        <taxon>Spermatophyta</taxon>
        <taxon>Magnoliopsida</taxon>
        <taxon>eudicotyledons</taxon>
        <taxon>Gunneridae</taxon>
        <taxon>Pentapetalae</taxon>
        <taxon>asterids</taxon>
        <taxon>lamiids</taxon>
        <taxon>Solanales</taxon>
        <taxon>Solanaceae</taxon>
        <taxon>Solanoideae</taxon>
        <taxon>Datureae</taxon>
        <taxon>Datura</taxon>
    </lineage>
</organism>
<dbReference type="PANTHER" id="PTHR14324">
    <property type="entry name" value="CONDENSIN-2 COMPLEX SUBUNIT H2"/>
    <property type="match status" value="1"/>
</dbReference>
<feature type="region of interest" description="Disordered" evidence="1">
    <location>
        <begin position="21"/>
        <end position="72"/>
    </location>
</feature>
<keyword evidence="3" id="KW-1185">Reference proteome</keyword>
<name>A0ABS8T8I1_DATST</name>
<proteinExistence type="predicted"/>
<feature type="compositionally biased region" description="Basic and acidic residues" evidence="1">
    <location>
        <begin position="169"/>
        <end position="180"/>
    </location>
</feature>